<keyword evidence="2" id="KW-0808">Transferase</keyword>
<reference evidence="2 3" key="1">
    <citation type="submission" date="2018-09" db="EMBL/GenBank/DDBJ databases">
        <title>Micromonospora sp. nov. MS1-9, isolated from a root of Musa sp.</title>
        <authorList>
            <person name="Kuncharoen N."/>
            <person name="Kudo T."/>
            <person name="Ohkuma M."/>
            <person name="Yuki M."/>
            <person name="Tanasupawat S."/>
        </authorList>
    </citation>
    <scope>NUCLEOTIDE SEQUENCE [LARGE SCALE GENOMIC DNA]</scope>
    <source>
        <strain evidence="2 3">MS1-9</strain>
    </source>
</reference>
<evidence type="ECO:0000259" key="1">
    <source>
        <dbReference type="PROSITE" id="PS51186"/>
    </source>
</evidence>
<dbReference type="AlphaFoldDB" id="A0A3A9Y6W8"/>
<dbReference type="InterPro" id="IPR052523">
    <property type="entry name" value="Trichothecene_AcTrans"/>
</dbReference>
<dbReference type="InterPro" id="IPR016181">
    <property type="entry name" value="Acyl_CoA_acyltransferase"/>
</dbReference>
<feature type="domain" description="N-acetyltransferase" evidence="1">
    <location>
        <begin position="129"/>
        <end position="260"/>
    </location>
</feature>
<dbReference type="PANTHER" id="PTHR42791:SF1">
    <property type="entry name" value="N-ACETYLTRANSFERASE DOMAIN-CONTAINING PROTEIN"/>
    <property type="match status" value="1"/>
</dbReference>
<protein>
    <submittedName>
        <fullName evidence="2">N-acetyltransferase</fullName>
    </submittedName>
</protein>
<dbReference type="PROSITE" id="PS51186">
    <property type="entry name" value="GNAT"/>
    <property type="match status" value="1"/>
</dbReference>
<proteinExistence type="predicted"/>
<sequence>MGNARGQAMNSTADRMTAAYFDAIEFLCGVTPKGWYAEQGTARAAVTQAGVAALNVAYDTTREPDLGALDKMATEVGRQAERWSIMVREADDDVAALAARHGLVNRSELPLLACAAADLVFRATTAQREPIRRVGAAESDLYTEVLTEGFEAPEGIFGPLMGGGVLDADPITGYLAEEAGQPAGTGLGIVTSGLIGVFNIAVAPSARGRGLGRAITETVLSDGIAAGADAAYLQSSAMGRPLYESMGFRVVENWTVFLAG</sequence>
<organism evidence="2 3">
    <name type="scientific">Micromonospora musae</name>
    <dbReference type="NCBI Taxonomy" id="1894970"/>
    <lineage>
        <taxon>Bacteria</taxon>
        <taxon>Bacillati</taxon>
        <taxon>Actinomycetota</taxon>
        <taxon>Actinomycetes</taxon>
        <taxon>Micromonosporales</taxon>
        <taxon>Micromonosporaceae</taxon>
        <taxon>Micromonospora</taxon>
    </lineage>
</organism>
<name>A0A3A9Y6W8_9ACTN</name>
<evidence type="ECO:0000313" key="3">
    <source>
        <dbReference type="Proteomes" id="UP000275865"/>
    </source>
</evidence>
<dbReference type="InterPro" id="IPR000182">
    <property type="entry name" value="GNAT_dom"/>
</dbReference>
<dbReference type="CDD" id="cd04301">
    <property type="entry name" value="NAT_SF"/>
    <property type="match status" value="1"/>
</dbReference>
<dbReference type="PANTHER" id="PTHR42791">
    <property type="entry name" value="GNAT FAMILY ACETYLTRANSFERASE"/>
    <property type="match status" value="1"/>
</dbReference>
<evidence type="ECO:0000313" key="2">
    <source>
        <dbReference type="EMBL" id="RKN27306.1"/>
    </source>
</evidence>
<dbReference type="EMBL" id="RAZT01000018">
    <property type="protein sequence ID" value="RKN27306.1"/>
    <property type="molecule type" value="Genomic_DNA"/>
</dbReference>
<comment type="caution">
    <text evidence="2">The sequence shown here is derived from an EMBL/GenBank/DDBJ whole genome shotgun (WGS) entry which is preliminary data.</text>
</comment>
<dbReference type="GO" id="GO:0016747">
    <property type="term" value="F:acyltransferase activity, transferring groups other than amino-acyl groups"/>
    <property type="evidence" value="ECO:0007669"/>
    <property type="project" value="InterPro"/>
</dbReference>
<gene>
    <name evidence="2" type="ORF">D7044_28380</name>
</gene>
<dbReference type="Proteomes" id="UP000275865">
    <property type="component" value="Unassembled WGS sequence"/>
</dbReference>
<dbReference type="Gene3D" id="3.40.630.30">
    <property type="match status" value="1"/>
</dbReference>
<dbReference type="Pfam" id="PF13508">
    <property type="entry name" value="Acetyltransf_7"/>
    <property type="match status" value="1"/>
</dbReference>
<accession>A0A3A9Y6W8</accession>
<dbReference type="SUPFAM" id="SSF55729">
    <property type="entry name" value="Acyl-CoA N-acyltransferases (Nat)"/>
    <property type="match status" value="1"/>
</dbReference>